<reference evidence="2 3" key="1">
    <citation type="journal article" date="2014" name="BMC Genomics">
        <title>Comparative genome sequencing reveals chemotype-specific gene clusters in the toxigenic black mold Stachybotrys.</title>
        <authorList>
            <person name="Semeiks J."/>
            <person name="Borek D."/>
            <person name="Otwinowski Z."/>
            <person name="Grishin N.V."/>
        </authorList>
    </citation>
    <scope>NUCLEOTIDE SEQUENCE [LARGE SCALE GENOMIC DNA]</scope>
    <source>
        <strain evidence="3">CBS 109288 / IBT 7711</strain>
    </source>
</reference>
<dbReference type="PANTHER" id="PTHR10622:SF10">
    <property type="entry name" value="HET DOMAIN-CONTAINING PROTEIN"/>
    <property type="match status" value="1"/>
</dbReference>
<organism evidence="2 3">
    <name type="scientific">Stachybotrys chartarum (strain CBS 109288 / IBT 7711)</name>
    <name type="common">Toxic black mold</name>
    <name type="synonym">Stilbospora chartarum</name>
    <dbReference type="NCBI Taxonomy" id="1280523"/>
    <lineage>
        <taxon>Eukaryota</taxon>
        <taxon>Fungi</taxon>
        <taxon>Dikarya</taxon>
        <taxon>Ascomycota</taxon>
        <taxon>Pezizomycotina</taxon>
        <taxon>Sordariomycetes</taxon>
        <taxon>Hypocreomycetidae</taxon>
        <taxon>Hypocreales</taxon>
        <taxon>Stachybotryaceae</taxon>
        <taxon>Stachybotrys</taxon>
    </lineage>
</organism>
<evidence type="ECO:0000259" key="1">
    <source>
        <dbReference type="Pfam" id="PF06985"/>
    </source>
</evidence>
<name>A0A084BA19_STACB</name>
<dbReference type="EMBL" id="KL647604">
    <property type="protein sequence ID" value="KEY74398.1"/>
    <property type="molecule type" value="Genomic_DNA"/>
</dbReference>
<dbReference type="InterPro" id="IPR010730">
    <property type="entry name" value="HET"/>
</dbReference>
<gene>
    <name evidence="2" type="ORF">S7711_07303</name>
</gene>
<dbReference type="AlphaFoldDB" id="A0A084BA19"/>
<dbReference type="HOGENOM" id="CLU_000288_138_16_1"/>
<evidence type="ECO:0000313" key="3">
    <source>
        <dbReference type="Proteomes" id="UP000028045"/>
    </source>
</evidence>
<evidence type="ECO:0000313" key="2">
    <source>
        <dbReference type="EMBL" id="KEY74398.1"/>
    </source>
</evidence>
<feature type="domain" description="Heterokaryon incompatibility" evidence="1">
    <location>
        <begin position="22"/>
        <end position="114"/>
    </location>
</feature>
<keyword evidence="3" id="KW-1185">Reference proteome</keyword>
<accession>A0A084BA19</accession>
<dbReference type="OrthoDB" id="194358at2759"/>
<protein>
    <recommendedName>
        <fullName evidence="1">Heterokaryon incompatibility domain-containing protein</fullName>
    </recommendedName>
</protein>
<dbReference type="Proteomes" id="UP000028045">
    <property type="component" value="Unassembled WGS sequence"/>
</dbReference>
<sequence>MRLINVQSLELEEFSGSSTPPYAVLSHTWGEKEASYGEWIQRRTRLMRLRRPGLSKVFAMCKQARTDGIQYAWVDTVCIDKSSSAELSEAINSMFAWYTRAKVCYVFLRDVNHHTPGGGDFSTSFQSSRWFTRGWTLQELIAPRNVIFYSAEWKVIGTKSTMAVQLARITGIDRMCLQRERRPDEYSIAQRMAWAASRSTTRDEDMAYCLLGLFNIAMPLLYGEGGQRAFRRLQEEIIKSSDDHSILTFDTNLSNNTLFADHPNTFARGPRIHTNFTRKITAPFSITNAGLSMTTPLIQTLSPFWVLAVLNCVEMDVDRDAKRAQICLPLFGKDHKYMRARSPVCLISRPLDDGGIGIQDEIPDLGPQVECTYLISSFPKIYSAYGTEMDTALKGFEADPSPAAGFMITLPRGLGSYRINRAHPANALRPDISFFTPPMDQLSQFSGGLIVFKDSNVTPPRQVALYLGLELNSSKQFLLDWVCRLVEVEAEVSAESVKQTAEILQRQHERGLFGNSRKHYHHLGDSIAAARTRFPTLTGEPSKEVIMVEVVFEAQSILEEWDDLDFNT</sequence>
<dbReference type="PANTHER" id="PTHR10622">
    <property type="entry name" value="HET DOMAIN-CONTAINING PROTEIN"/>
    <property type="match status" value="1"/>
</dbReference>
<proteinExistence type="predicted"/>
<dbReference type="Pfam" id="PF06985">
    <property type="entry name" value="HET"/>
    <property type="match status" value="1"/>
</dbReference>